<evidence type="ECO:0000313" key="3">
    <source>
        <dbReference type="Proteomes" id="UP000290365"/>
    </source>
</evidence>
<dbReference type="EMBL" id="CP035758">
    <property type="protein sequence ID" value="QBD80540.1"/>
    <property type="molecule type" value="Genomic_DNA"/>
</dbReference>
<evidence type="ECO:0000259" key="1">
    <source>
        <dbReference type="Pfam" id="PF12728"/>
    </source>
</evidence>
<sequence length="267" mass="30368">MKQEYYDAKQVAEILKVSIPTVYRKAKAGDIPSVGKRPNIKFPKPAIDAIAEVGANDDDEDGKLSFTLSTIADAWTKQEITQQPYEDEDVVPFKTLLEWRKRNNEISMNLKEGNKILGWTTFLPLDENIIKALIRDEIREKDIPLESIRKWTDSQLTVYIPIIEVIPSGNPEKDARRGQFLIRKTIRWALMLTIQHDIKKWYGIGVTPEGQALLEAMGFKLILSLEDGKRKGYALETRAEPVRLIGQFLRNMEASGMIPEKATSLKG</sequence>
<gene>
    <name evidence="2" type="ORF">EPA93_33045</name>
</gene>
<keyword evidence="2" id="KW-0238">DNA-binding</keyword>
<accession>A0A4P6JYL5</accession>
<dbReference type="InterPro" id="IPR041657">
    <property type="entry name" value="HTH_17"/>
</dbReference>
<organism evidence="2 3">
    <name type="scientific">Ktedonosporobacter rubrisoli</name>
    <dbReference type="NCBI Taxonomy" id="2509675"/>
    <lineage>
        <taxon>Bacteria</taxon>
        <taxon>Bacillati</taxon>
        <taxon>Chloroflexota</taxon>
        <taxon>Ktedonobacteria</taxon>
        <taxon>Ktedonobacterales</taxon>
        <taxon>Ktedonosporobacteraceae</taxon>
        <taxon>Ktedonosporobacter</taxon>
    </lineage>
</organism>
<dbReference type="RefSeq" id="WP_129891604.1">
    <property type="nucleotide sequence ID" value="NZ_CP035758.1"/>
</dbReference>
<dbReference type="AlphaFoldDB" id="A0A4P6JYL5"/>
<name>A0A4P6JYL5_KTERU</name>
<dbReference type="Proteomes" id="UP000290365">
    <property type="component" value="Chromosome"/>
</dbReference>
<dbReference type="KEGG" id="kbs:EPA93_33045"/>
<dbReference type="Pfam" id="PF12728">
    <property type="entry name" value="HTH_17"/>
    <property type="match status" value="1"/>
</dbReference>
<dbReference type="OrthoDB" id="152772at2"/>
<proteinExistence type="predicted"/>
<evidence type="ECO:0000313" key="2">
    <source>
        <dbReference type="EMBL" id="QBD80540.1"/>
    </source>
</evidence>
<reference evidence="2 3" key="1">
    <citation type="submission" date="2019-01" db="EMBL/GenBank/DDBJ databases">
        <title>Ktedonosporobacter rubrisoli SCAWS-G2.</title>
        <authorList>
            <person name="Huang Y."/>
            <person name="Yan B."/>
        </authorList>
    </citation>
    <scope>NUCLEOTIDE SEQUENCE [LARGE SCALE GENOMIC DNA]</scope>
    <source>
        <strain evidence="2 3">SCAWS-G2</strain>
    </source>
</reference>
<keyword evidence="3" id="KW-1185">Reference proteome</keyword>
<dbReference type="GO" id="GO:0003677">
    <property type="term" value="F:DNA binding"/>
    <property type="evidence" value="ECO:0007669"/>
    <property type="project" value="UniProtKB-KW"/>
</dbReference>
<protein>
    <submittedName>
        <fullName evidence="2">DNA-binding protein</fullName>
    </submittedName>
</protein>
<feature type="domain" description="Helix-turn-helix" evidence="1">
    <location>
        <begin position="5"/>
        <end position="49"/>
    </location>
</feature>